<comment type="caution">
    <text evidence="3">The sequence shown here is derived from an EMBL/GenBank/DDBJ whole genome shotgun (WGS) entry which is preliminary data.</text>
</comment>
<dbReference type="RefSeq" id="WP_189059847.1">
    <property type="nucleotide sequence ID" value="NZ_BMMK01000019.1"/>
</dbReference>
<sequence>MDIGTGLLTAAPQLGVAGVLVALLAYVLRHASADRSDYRAALVAAEQRHATELDRMQQAHAAEIAELHARLDSQQKQIDELHRLLDDERRRRWRAEDVAARARRTT</sequence>
<reference evidence="3" key="2">
    <citation type="submission" date="2020-09" db="EMBL/GenBank/DDBJ databases">
        <authorList>
            <person name="Sun Q."/>
            <person name="Zhou Y."/>
        </authorList>
    </citation>
    <scope>NUCLEOTIDE SEQUENCE</scope>
    <source>
        <strain evidence="3">CGMCC 4.5737</strain>
    </source>
</reference>
<name>A0A8J3CH26_9PSEU</name>
<keyword evidence="2" id="KW-1133">Transmembrane helix</keyword>
<accession>A0A8J3CH26</accession>
<gene>
    <name evidence="3" type="ORF">GCM10012275_39780</name>
</gene>
<keyword evidence="2" id="KW-0472">Membrane</keyword>
<evidence type="ECO:0000313" key="3">
    <source>
        <dbReference type="EMBL" id="GGM65282.1"/>
    </source>
</evidence>
<proteinExistence type="predicted"/>
<dbReference type="AlphaFoldDB" id="A0A8J3CH26"/>
<evidence type="ECO:0000256" key="2">
    <source>
        <dbReference type="SAM" id="Phobius"/>
    </source>
</evidence>
<keyword evidence="1" id="KW-0175">Coiled coil</keyword>
<dbReference type="EMBL" id="BMMK01000019">
    <property type="protein sequence ID" value="GGM65282.1"/>
    <property type="molecule type" value="Genomic_DNA"/>
</dbReference>
<feature type="transmembrane region" description="Helical" evidence="2">
    <location>
        <begin position="6"/>
        <end position="28"/>
    </location>
</feature>
<evidence type="ECO:0000256" key="1">
    <source>
        <dbReference type="SAM" id="Coils"/>
    </source>
</evidence>
<keyword evidence="4" id="KW-1185">Reference proteome</keyword>
<feature type="coiled-coil region" evidence="1">
    <location>
        <begin position="64"/>
        <end position="91"/>
    </location>
</feature>
<evidence type="ECO:0000313" key="4">
    <source>
        <dbReference type="Proteomes" id="UP000637578"/>
    </source>
</evidence>
<organism evidence="3 4">
    <name type="scientific">Longimycelium tulufanense</name>
    <dbReference type="NCBI Taxonomy" id="907463"/>
    <lineage>
        <taxon>Bacteria</taxon>
        <taxon>Bacillati</taxon>
        <taxon>Actinomycetota</taxon>
        <taxon>Actinomycetes</taxon>
        <taxon>Pseudonocardiales</taxon>
        <taxon>Pseudonocardiaceae</taxon>
        <taxon>Longimycelium</taxon>
    </lineage>
</organism>
<dbReference type="Proteomes" id="UP000637578">
    <property type="component" value="Unassembled WGS sequence"/>
</dbReference>
<reference evidence="3" key="1">
    <citation type="journal article" date="2014" name="Int. J. Syst. Evol. Microbiol.">
        <title>Complete genome sequence of Corynebacterium casei LMG S-19264T (=DSM 44701T), isolated from a smear-ripened cheese.</title>
        <authorList>
            <consortium name="US DOE Joint Genome Institute (JGI-PGF)"/>
            <person name="Walter F."/>
            <person name="Albersmeier A."/>
            <person name="Kalinowski J."/>
            <person name="Ruckert C."/>
        </authorList>
    </citation>
    <scope>NUCLEOTIDE SEQUENCE</scope>
    <source>
        <strain evidence="3">CGMCC 4.5737</strain>
    </source>
</reference>
<protein>
    <submittedName>
        <fullName evidence="3">Uncharacterized protein</fullName>
    </submittedName>
</protein>
<keyword evidence="2" id="KW-0812">Transmembrane</keyword>